<dbReference type="RefSeq" id="WP_260592505.1">
    <property type="nucleotide sequence ID" value="NZ_CP104003.1"/>
</dbReference>
<name>A0A9E7R0N1_9EURY</name>
<keyword evidence="6" id="KW-0479">Metal-binding</keyword>
<dbReference type="GO" id="GO:0016682">
    <property type="term" value="F:oxidoreductase activity, acting on diphenols and related substances as donors, oxygen as acceptor"/>
    <property type="evidence" value="ECO:0007669"/>
    <property type="project" value="TreeGrafter"/>
</dbReference>
<evidence type="ECO:0000313" key="14">
    <source>
        <dbReference type="Proteomes" id="UP001057580"/>
    </source>
</evidence>
<dbReference type="PIRSF" id="PIRSF006446">
    <property type="entry name" value="Cyt_quinol_oxidase_1"/>
    <property type="match status" value="1"/>
</dbReference>
<keyword evidence="2" id="KW-0813">Transport</keyword>
<sequence>MVDPVIASRLQFAVTTIVHIIFPVMSMGLAPFLVYFTWKDIRTDEPRYEQLRRFWTKIFAVSFVVGTVTGIVLEFEFGTNFAAFSTTAGELFGGPLAIEGMMAFMLEATFLGVFVFGRERVSDALYFVSSVAVGLGTWLSAVWILIANSWMQTPRGYELATENGQPIVHLVDPVAAYFTPRFTYMYVHMQNSAVLSVSLFMAGVAAYYVFRHHVWGYSVANVGFWEATLKIALVALLVTAPLQVVHGDQYAQHVYETQPQKFAAMEAVWDTERYVPEYIVAFPTSPDQLTDPRAKELFGLGIPGGASWLASGGDPNAEIRGLNEFDTEPPPVAIVFWSFRAMVGLGFWFILLAFWGGYRWWRGQLLEDDLLHKALMGSSLLGIVAVELGWIVTEVGRQPWVIQGVMKTSEGVSPGLTGAEATVTLAGFVLVYTTLLGLYTYVVARIIRAGPPGGEDLRTVPDDRPDPSTPPAEVPADD</sequence>
<feature type="transmembrane region" description="Helical" evidence="12">
    <location>
        <begin position="192"/>
        <end position="210"/>
    </location>
</feature>
<dbReference type="Proteomes" id="UP001057580">
    <property type="component" value="Chromosome"/>
</dbReference>
<evidence type="ECO:0000256" key="2">
    <source>
        <dbReference type="ARBA" id="ARBA00022448"/>
    </source>
</evidence>
<feature type="transmembrane region" description="Helical" evidence="12">
    <location>
        <begin position="97"/>
        <end position="117"/>
    </location>
</feature>
<dbReference type="GO" id="GO:0020037">
    <property type="term" value="F:heme binding"/>
    <property type="evidence" value="ECO:0007669"/>
    <property type="project" value="TreeGrafter"/>
</dbReference>
<feature type="transmembrane region" description="Helical" evidence="12">
    <location>
        <begin position="12"/>
        <end position="38"/>
    </location>
</feature>
<feature type="transmembrane region" description="Helical" evidence="12">
    <location>
        <begin position="370"/>
        <end position="392"/>
    </location>
</feature>
<evidence type="ECO:0000256" key="3">
    <source>
        <dbReference type="ARBA" id="ARBA00022475"/>
    </source>
</evidence>
<organism evidence="13 14">
    <name type="scientific">Salinirubellus salinus</name>
    <dbReference type="NCBI Taxonomy" id="1364945"/>
    <lineage>
        <taxon>Archaea</taxon>
        <taxon>Methanobacteriati</taxon>
        <taxon>Methanobacteriota</taxon>
        <taxon>Stenosarchaea group</taxon>
        <taxon>Halobacteria</taxon>
        <taxon>Halobacteriales</taxon>
        <taxon>Natronomonadaceae</taxon>
        <taxon>Salinirubellus</taxon>
    </lineage>
</organism>
<reference evidence="13" key="1">
    <citation type="submission" date="2022-09" db="EMBL/GenBank/DDBJ databases">
        <title>Diverse halophilic archaea isolated from saline environments.</title>
        <authorList>
            <person name="Cui H.-L."/>
        </authorList>
    </citation>
    <scope>NUCLEOTIDE SEQUENCE</scope>
    <source>
        <strain evidence="13">ZS-35-S2</strain>
    </source>
</reference>
<protein>
    <submittedName>
        <fullName evidence="13">Cytochrome ubiquinol oxidase subunit I</fullName>
    </submittedName>
</protein>
<evidence type="ECO:0000256" key="8">
    <source>
        <dbReference type="ARBA" id="ARBA00022989"/>
    </source>
</evidence>
<accession>A0A9E7R0N1</accession>
<evidence type="ECO:0000256" key="10">
    <source>
        <dbReference type="ARBA" id="ARBA00023136"/>
    </source>
</evidence>
<dbReference type="GeneID" id="74943827"/>
<dbReference type="GO" id="GO:0070069">
    <property type="term" value="C:cytochrome complex"/>
    <property type="evidence" value="ECO:0007669"/>
    <property type="project" value="InterPro"/>
</dbReference>
<dbReference type="GO" id="GO:0046872">
    <property type="term" value="F:metal ion binding"/>
    <property type="evidence" value="ECO:0007669"/>
    <property type="project" value="UniProtKB-KW"/>
</dbReference>
<evidence type="ECO:0000256" key="9">
    <source>
        <dbReference type="ARBA" id="ARBA00023004"/>
    </source>
</evidence>
<dbReference type="InterPro" id="IPR002585">
    <property type="entry name" value="Cyt-d_ubiquinol_oxidase_su_1"/>
</dbReference>
<evidence type="ECO:0000256" key="5">
    <source>
        <dbReference type="ARBA" id="ARBA00022692"/>
    </source>
</evidence>
<feature type="region of interest" description="Disordered" evidence="11">
    <location>
        <begin position="452"/>
        <end position="478"/>
    </location>
</feature>
<keyword evidence="14" id="KW-1185">Reference proteome</keyword>
<dbReference type="AlphaFoldDB" id="A0A9E7R0N1"/>
<evidence type="ECO:0000256" key="6">
    <source>
        <dbReference type="ARBA" id="ARBA00022723"/>
    </source>
</evidence>
<evidence type="ECO:0000313" key="13">
    <source>
        <dbReference type="EMBL" id="UWM53511.1"/>
    </source>
</evidence>
<feature type="transmembrane region" description="Helical" evidence="12">
    <location>
        <begin position="124"/>
        <end position="146"/>
    </location>
</feature>
<feature type="transmembrane region" description="Helical" evidence="12">
    <location>
        <begin position="334"/>
        <end position="358"/>
    </location>
</feature>
<keyword evidence="5 12" id="KW-0812">Transmembrane</keyword>
<feature type="compositionally biased region" description="Pro residues" evidence="11">
    <location>
        <begin position="467"/>
        <end position="478"/>
    </location>
</feature>
<keyword evidence="10 12" id="KW-0472">Membrane</keyword>
<dbReference type="PANTHER" id="PTHR30365">
    <property type="entry name" value="CYTOCHROME D UBIQUINOL OXIDASE"/>
    <property type="match status" value="1"/>
</dbReference>
<dbReference type="GO" id="GO:0009055">
    <property type="term" value="F:electron transfer activity"/>
    <property type="evidence" value="ECO:0007669"/>
    <property type="project" value="InterPro"/>
</dbReference>
<comment type="subcellular location">
    <subcellularLocation>
        <location evidence="1">Cell membrane</location>
        <topology evidence="1">Multi-pass membrane protein</topology>
    </subcellularLocation>
</comment>
<feature type="compositionally biased region" description="Basic and acidic residues" evidence="11">
    <location>
        <begin position="455"/>
        <end position="466"/>
    </location>
</feature>
<dbReference type="EMBL" id="CP104003">
    <property type="protein sequence ID" value="UWM53511.1"/>
    <property type="molecule type" value="Genomic_DNA"/>
</dbReference>
<keyword evidence="9" id="KW-0408">Iron</keyword>
<dbReference type="GO" id="GO:0019646">
    <property type="term" value="P:aerobic electron transport chain"/>
    <property type="evidence" value="ECO:0007669"/>
    <property type="project" value="InterPro"/>
</dbReference>
<keyword evidence="8 12" id="KW-1133">Transmembrane helix</keyword>
<dbReference type="GO" id="GO:0005886">
    <property type="term" value="C:plasma membrane"/>
    <property type="evidence" value="ECO:0007669"/>
    <property type="project" value="UniProtKB-SubCell"/>
</dbReference>
<gene>
    <name evidence="13" type="ORF">N0B31_15355</name>
</gene>
<dbReference type="KEGG" id="ssai:N0B31_15355"/>
<evidence type="ECO:0000256" key="12">
    <source>
        <dbReference type="SAM" id="Phobius"/>
    </source>
</evidence>
<evidence type="ECO:0000256" key="11">
    <source>
        <dbReference type="SAM" id="MobiDB-lite"/>
    </source>
</evidence>
<feature type="transmembrane region" description="Helical" evidence="12">
    <location>
        <begin position="222"/>
        <end position="242"/>
    </location>
</feature>
<keyword evidence="4" id="KW-0349">Heme</keyword>
<dbReference type="Pfam" id="PF01654">
    <property type="entry name" value="Cyt_bd_oxida_I"/>
    <property type="match status" value="1"/>
</dbReference>
<feature type="transmembrane region" description="Helical" evidence="12">
    <location>
        <begin position="421"/>
        <end position="442"/>
    </location>
</feature>
<feature type="transmembrane region" description="Helical" evidence="12">
    <location>
        <begin position="58"/>
        <end position="77"/>
    </location>
</feature>
<proteinExistence type="predicted"/>
<evidence type="ECO:0000256" key="1">
    <source>
        <dbReference type="ARBA" id="ARBA00004651"/>
    </source>
</evidence>
<keyword evidence="7" id="KW-0249">Electron transport</keyword>
<evidence type="ECO:0000256" key="4">
    <source>
        <dbReference type="ARBA" id="ARBA00022617"/>
    </source>
</evidence>
<evidence type="ECO:0000256" key="7">
    <source>
        <dbReference type="ARBA" id="ARBA00022982"/>
    </source>
</evidence>
<keyword evidence="3" id="KW-1003">Cell membrane</keyword>
<dbReference type="PANTHER" id="PTHR30365:SF14">
    <property type="entry name" value="CYTOCHROME BD MENAQUINOL OXIDASE SUBUNIT I-RELATED"/>
    <property type="match status" value="1"/>
</dbReference>